<organism evidence="2 3">
    <name type="scientific">Apiospora phragmitis</name>
    <dbReference type="NCBI Taxonomy" id="2905665"/>
    <lineage>
        <taxon>Eukaryota</taxon>
        <taxon>Fungi</taxon>
        <taxon>Dikarya</taxon>
        <taxon>Ascomycota</taxon>
        <taxon>Pezizomycotina</taxon>
        <taxon>Sordariomycetes</taxon>
        <taxon>Xylariomycetidae</taxon>
        <taxon>Amphisphaeriales</taxon>
        <taxon>Apiosporaceae</taxon>
        <taxon>Apiospora</taxon>
    </lineage>
</organism>
<protein>
    <recommendedName>
        <fullName evidence="4">Ubiquitin-like protease family profile domain-containing protein</fullName>
    </recommendedName>
</protein>
<dbReference type="InterPro" id="IPR038765">
    <property type="entry name" value="Papain-like_cys_pep_sf"/>
</dbReference>
<feature type="compositionally biased region" description="Basic and acidic residues" evidence="1">
    <location>
        <begin position="168"/>
        <end position="178"/>
    </location>
</feature>
<feature type="compositionally biased region" description="Acidic residues" evidence="1">
    <location>
        <begin position="192"/>
        <end position="209"/>
    </location>
</feature>
<evidence type="ECO:0000256" key="1">
    <source>
        <dbReference type="SAM" id="MobiDB-lite"/>
    </source>
</evidence>
<dbReference type="RefSeq" id="XP_066710501.1">
    <property type="nucleotide sequence ID" value="XM_066861391.1"/>
</dbReference>
<dbReference type="EMBL" id="JAQQWL010000011">
    <property type="protein sequence ID" value="KAK8048252.1"/>
    <property type="molecule type" value="Genomic_DNA"/>
</dbReference>
<dbReference type="SUPFAM" id="SSF54001">
    <property type="entry name" value="Cysteine proteinases"/>
    <property type="match status" value="1"/>
</dbReference>
<sequence>MRRSSRQLQCVQAGRQSLVSEQHLRLEAPSVKPLTPTQTGPNAAALVASILDYPVLITRLIKLSEDTDTLKQTLLSFPSSEWENLQTSLEKVLHCCQELYAANQDKEGQISLLAEGNAHTEDCHDGRPDIDAPDRLEESQEVEQVPLEEDASEADDESGDNLLSVEPDENHSEPEGKVEGYQPPEETQSEGTSEDEIEDSQSPDETEEDGATKTKNDIGNSQPLEEDGFPSGHAPDDTLSAGVEAQHELENDSCDPVVGLVDFDSQEPFWTKLSPLDDDIPVTARSTKSAAPHQTPQTPQESPSKYTATTLVGSSPQNLPTETRETTPAQSIISVKEDPYWRLVTQSDIDFATESFEQVKNFSVPGSSQDTIQYVWRSLRGGRGTTTYSDGSEWVRMVGATDTDRDRSSIFPALATIAFFRWHENQTRLELRHIEEEQLALAPSKKTRNLDKAASKNVTKRFPSERRGYVNKKLTRGRKWSYLVERLGFGILFRHTWAFGKAAQPSLEQFIPAFRKSNNKMFVLTQLEKQLDLFVSTGQTSINIIEQALLKRGLLKPSPQSVSQEVSDLQKLVRDSIREPMNEPSFMDRLYIKIRDLNWGFYFTNLERLKEETWFSGDLVQLCMQLADKLQYMRVGFTVSVHDRKTGSALPQPLQWAAKQVRRWKSASATDLPLVCFFPLHLRNDHFVLLEINEVDRYVYCYDTGDYGAEDVQAACRDEFPHLQFKEQRILGRSDGTSCGPCVVAIARKRMMCRSVEDLGRHDALQLRLDALHVIRNAWDSKVLIPVPSDDRDSGNDTCMLIEKSEGLGAETLDAEKNVDAENVVAEKNHPPKQRKRKRGTGGDSYAAPQTRRKARKVN</sequence>
<dbReference type="GeneID" id="92094454"/>
<feature type="region of interest" description="Disordered" evidence="1">
    <location>
        <begin position="285"/>
        <end position="330"/>
    </location>
</feature>
<keyword evidence="3" id="KW-1185">Reference proteome</keyword>
<gene>
    <name evidence="2" type="ORF">PG994_009982</name>
</gene>
<evidence type="ECO:0000313" key="2">
    <source>
        <dbReference type="EMBL" id="KAK8048252.1"/>
    </source>
</evidence>
<dbReference type="Gene3D" id="3.40.395.10">
    <property type="entry name" value="Adenoviral Proteinase, Chain A"/>
    <property type="match status" value="1"/>
</dbReference>
<feature type="compositionally biased region" description="Basic and acidic residues" evidence="1">
    <location>
        <begin position="814"/>
        <end position="830"/>
    </location>
</feature>
<reference evidence="2 3" key="1">
    <citation type="submission" date="2023-01" db="EMBL/GenBank/DDBJ databases">
        <title>Analysis of 21 Apiospora genomes using comparative genomics revels a genus with tremendous synthesis potential of carbohydrate active enzymes and secondary metabolites.</title>
        <authorList>
            <person name="Sorensen T."/>
        </authorList>
    </citation>
    <scope>NUCLEOTIDE SEQUENCE [LARGE SCALE GENOMIC DNA]</scope>
    <source>
        <strain evidence="2 3">CBS 135458</strain>
    </source>
</reference>
<comment type="caution">
    <text evidence="2">The sequence shown here is derived from an EMBL/GenBank/DDBJ whole genome shotgun (WGS) entry which is preliminary data.</text>
</comment>
<feature type="compositionally biased region" description="Acidic residues" evidence="1">
    <location>
        <begin position="146"/>
        <end position="159"/>
    </location>
</feature>
<feature type="compositionally biased region" description="Basic residues" evidence="1">
    <location>
        <begin position="831"/>
        <end position="840"/>
    </location>
</feature>
<proteinExistence type="predicted"/>
<evidence type="ECO:0000313" key="3">
    <source>
        <dbReference type="Proteomes" id="UP001480595"/>
    </source>
</evidence>
<feature type="region of interest" description="Disordered" evidence="1">
    <location>
        <begin position="812"/>
        <end position="859"/>
    </location>
</feature>
<accession>A0ABR1TNU7</accession>
<dbReference type="Proteomes" id="UP001480595">
    <property type="component" value="Unassembled WGS sequence"/>
</dbReference>
<feature type="region of interest" description="Disordered" evidence="1">
    <location>
        <begin position="119"/>
        <end position="251"/>
    </location>
</feature>
<name>A0ABR1TNU7_9PEZI</name>
<feature type="compositionally biased region" description="Basic and acidic residues" evidence="1">
    <location>
        <begin position="119"/>
        <end position="138"/>
    </location>
</feature>
<evidence type="ECO:0008006" key="4">
    <source>
        <dbReference type="Google" id="ProtNLM"/>
    </source>
</evidence>